<reference evidence="8" key="1">
    <citation type="journal article" date="2019" name="Int. J. Syst. Evol. Microbiol.">
        <title>The Global Catalogue of Microorganisms (GCM) 10K type strain sequencing project: providing services to taxonomists for standard genome sequencing and annotation.</title>
        <authorList>
            <consortium name="The Broad Institute Genomics Platform"/>
            <consortium name="The Broad Institute Genome Sequencing Center for Infectious Disease"/>
            <person name="Wu L."/>
            <person name="Ma J."/>
        </authorList>
    </citation>
    <scope>NUCLEOTIDE SEQUENCE [LARGE SCALE GENOMIC DNA]</scope>
    <source>
        <strain evidence="8">CGMCC 4.7304</strain>
    </source>
</reference>
<dbReference type="Proteomes" id="UP001595858">
    <property type="component" value="Unassembled WGS sequence"/>
</dbReference>
<evidence type="ECO:0000256" key="1">
    <source>
        <dbReference type="ARBA" id="ARBA00006432"/>
    </source>
</evidence>
<comment type="similarity">
    <text evidence="1">Belongs to the ATP-dependent AMP-binding enzyme family.</text>
</comment>
<dbReference type="InterPro" id="IPR000873">
    <property type="entry name" value="AMP-dep_synth/lig_dom"/>
</dbReference>
<evidence type="ECO:0000313" key="7">
    <source>
        <dbReference type="EMBL" id="MFC4869247.1"/>
    </source>
</evidence>
<name>A0ABV9SSJ2_9ACTN</name>
<dbReference type="Pfam" id="PF00501">
    <property type="entry name" value="AMP-binding"/>
    <property type="match status" value="1"/>
</dbReference>
<dbReference type="Gene3D" id="3.40.50.12780">
    <property type="entry name" value="N-terminal domain of ligase-like"/>
    <property type="match status" value="1"/>
</dbReference>
<protein>
    <submittedName>
        <fullName evidence="7">AMP-binding protein</fullName>
    </submittedName>
</protein>
<dbReference type="SUPFAM" id="SSF56801">
    <property type="entry name" value="Acetyl-CoA synthetase-like"/>
    <property type="match status" value="1"/>
</dbReference>
<keyword evidence="3" id="KW-0547">Nucleotide-binding</keyword>
<dbReference type="InterPro" id="IPR045851">
    <property type="entry name" value="AMP-bd_C_sf"/>
</dbReference>
<evidence type="ECO:0000256" key="4">
    <source>
        <dbReference type="ARBA" id="ARBA00022840"/>
    </source>
</evidence>
<dbReference type="Gene3D" id="3.30.300.30">
    <property type="match status" value="1"/>
</dbReference>
<gene>
    <name evidence="7" type="ORF">ACFPCZ_21655</name>
</gene>
<keyword evidence="4" id="KW-0067">ATP-binding</keyword>
<dbReference type="InterPro" id="IPR042099">
    <property type="entry name" value="ANL_N_sf"/>
</dbReference>
<feature type="domain" description="AMP-binding enzyme C-terminal" evidence="6">
    <location>
        <begin position="458"/>
        <end position="535"/>
    </location>
</feature>
<evidence type="ECO:0000256" key="3">
    <source>
        <dbReference type="ARBA" id="ARBA00022741"/>
    </source>
</evidence>
<dbReference type="Pfam" id="PF13193">
    <property type="entry name" value="AMP-binding_C"/>
    <property type="match status" value="1"/>
</dbReference>
<sequence>MPDPAQQVRDWLATYDTPTASVAELLCDRHPRDRVALTDVGADLAARDVTYGELADRSAALAAGMAAEGVRAGDDVATMVARGADLAVAALATWRLGAVHVPLLTTFAPSAIAHRLTPGTRLVVADDDQRAKLDPGPDLPEGSVSRVVTTGEAPLREGDRTLAGLAAAGAGAPVTAAAVGGGSPFVLMHTVGSAGPAKGVPVPVRALAAFHAYHRFGLDVTGDDVYWNTSDPSGAYGLYHGLISPLLAGHRTLHLDAGFDPELVLDVLAIHGVTNLAAAPTVYRSLRAILKTLPPEIAVRRLSSAGEPLGADVLEWARDVFGVPVRDHYGQTELGMCVGRPNDPAAAAEGAEGAEPGPDSLGTALPGWRAGVLEAVADEEAPPGAFGRIGVDTEHSPLMWFTGYRDAPAATSARFTPDGRWYLTGDAGTRDRAGNLYFASRDDDAILSAGYRIGPFDVESALLEHPAVEEAAVYGLPDEVHGQLVAATVVLGEGAVGDDDLAEDLREIVRTRFASHAYPRHITFAEELPRSPSGKIRRSRLGARRV</sequence>
<accession>A0ABV9SSJ2</accession>
<dbReference type="PANTHER" id="PTHR43605:SF10">
    <property type="entry name" value="ACYL-COA SYNTHETASE MEDIUM CHAIN FAMILY MEMBER 3"/>
    <property type="match status" value="1"/>
</dbReference>
<dbReference type="InterPro" id="IPR025110">
    <property type="entry name" value="AMP-bd_C"/>
</dbReference>
<proteinExistence type="inferred from homology"/>
<evidence type="ECO:0000313" key="8">
    <source>
        <dbReference type="Proteomes" id="UP001595858"/>
    </source>
</evidence>
<keyword evidence="2" id="KW-0436">Ligase</keyword>
<evidence type="ECO:0000256" key="2">
    <source>
        <dbReference type="ARBA" id="ARBA00022598"/>
    </source>
</evidence>
<dbReference type="PANTHER" id="PTHR43605">
    <property type="entry name" value="ACYL-COENZYME A SYNTHETASE"/>
    <property type="match status" value="1"/>
</dbReference>
<evidence type="ECO:0000259" key="6">
    <source>
        <dbReference type="Pfam" id="PF13193"/>
    </source>
</evidence>
<comment type="caution">
    <text evidence="7">The sequence shown here is derived from an EMBL/GenBank/DDBJ whole genome shotgun (WGS) entry which is preliminary data.</text>
</comment>
<dbReference type="RefSeq" id="WP_344142900.1">
    <property type="nucleotide sequence ID" value="NZ_BAAAQI010000006.1"/>
</dbReference>
<keyword evidence="8" id="KW-1185">Reference proteome</keyword>
<evidence type="ECO:0000259" key="5">
    <source>
        <dbReference type="Pfam" id="PF00501"/>
    </source>
</evidence>
<dbReference type="InterPro" id="IPR051087">
    <property type="entry name" value="Mitochondrial_ACSM"/>
</dbReference>
<feature type="domain" description="AMP-dependent synthetase/ligase" evidence="5">
    <location>
        <begin position="28"/>
        <end position="392"/>
    </location>
</feature>
<organism evidence="7 8">
    <name type="scientific">Streptomonospora arabica</name>
    <dbReference type="NCBI Taxonomy" id="412417"/>
    <lineage>
        <taxon>Bacteria</taxon>
        <taxon>Bacillati</taxon>
        <taxon>Actinomycetota</taxon>
        <taxon>Actinomycetes</taxon>
        <taxon>Streptosporangiales</taxon>
        <taxon>Nocardiopsidaceae</taxon>
        <taxon>Streptomonospora</taxon>
    </lineage>
</organism>
<dbReference type="EMBL" id="JBHSIY010000028">
    <property type="protein sequence ID" value="MFC4869247.1"/>
    <property type="molecule type" value="Genomic_DNA"/>
</dbReference>